<evidence type="ECO:0008006" key="5">
    <source>
        <dbReference type="Google" id="ProtNLM"/>
    </source>
</evidence>
<proteinExistence type="predicted"/>
<evidence type="ECO:0000256" key="1">
    <source>
        <dbReference type="ARBA" id="ARBA00022737"/>
    </source>
</evidence>
<feature type="repeat" description="PPR" evidence="2">
    <location>
        <begin position="257"/>
        <end position="287"/>
    </location>
</feature>
<dbReference type="Pfam" id="PF13041">
    <property type="entry name" value="PPR_2"/>
    <property type="match status" value="4"/>
</dbReference>
<dbReference type="PROSITE" id="PS51375">
    <property type="entry name" value="PPR"/>
    <property type="match status" value="8"/>
</dbReference>
<dbReference type="Proteomes" id="UP000001514">
    <property type="component" value="Unassembled WGS sequence"/>
</dbReference>
<protein>
    <recommendedName>
        <fullName evidence="5">Pentacotripeptide-repeat region of PRORP domain-containing protein</fullName>
    </recommendedName>
</protein>
<dbReference type="Pfam" id="PF13812">
    <property type="entry name" value="PPR_3"/>
    <property type="match status" value="1"/>
</dbReference>
<dbReference type="PANTHER" id="PTHR47936">
    <property type="entry name" value="PPR_LONG DOMAIN-CONTAINING PROTEIN"/>
    <property type="match status" value="1"/>
</dbReference>
<dbReference type="InterPro" id="IPR002885">
    <property type="entry name" value="PPR_rpt"/>
</dbReference>
<evidence type="ECO:0000313" key="3">
    <source>
        <dbReference type="EMBL" id="EFJ26561.1"/>
    </source>
</evidence>
<keyword evidence="4" id="KW-1185">Reference proteome</keyword>
<dbReference type="InterPro" id="IPR011990">
    <property type="entry name" value="TPR-like_helical_dom_sf"/>
</dbReference>
<dbReference type="KEGG" id="smo:SELMODRAFT_97561"/>
<keyword evidence="1" id="KW-0677">Repeat</keyword>
<feature type="repeat" description="PPR" evidence="2">
    <location>
        <begin position="12"/>
        <end position="46"/>
    </location>
</feature>
<gene>
    <name evidence="3" type="ORF">SELMODRAFT_97561</name>
</gene>
<dbReference type="eggNOG" id="KOG4197">
    <property type="taxonomic scope" value="Eukaryota"/>
</dbReference>
<dbReference type="HOGENOM" id="CLU_002706_49_0_1"/>
<evidence type="ECO:0000313" key="4">
    <source>
        <dbReference type="Proteomes" id="UP000001514"/>
    </source>
</evidence>
<sequence>MLGMEEQMIPMTYVTYRILLRIYVDASMVEDALETFHKMEFSEIKPTLDDYHYIMFKLIRLKCPRVVPMIFESMRKNLVRPNTQTYNFLISSLCSLGKMAEARWRFSYMKKYCDPDEFTYAALINGFCKCMDTEVTLELLEEMLARGLRPNLALFNMMMDAHSRSGKHEQVIALFERMVEHECRPDPKSYRVLVEAFAVSGRIDEAFGFVQRYADSENAPHLGAYNTLMNRLGKANKAHAALEIFYKIKDRPNYKPDLVTYNVLIDLLGKVGKIDECWSCYQKMRLHFQPDIFSYNTLLGRLGRAGRVDLFASVLDDMSRDGVQQDRITYAILVEGYARAGNLDVALAYLEEMKSSGFSPTPSALEVLVNSLLKAGRFGAAEAVVQEMAAINGGPGKKIVTGTLAA</sequence>
<dbReference type="PANTHER" id="PTHR47936:SF1">
    <property type="entry name" value="PENTATRICOPEPTIDE REPEAT-CONTAINING PROTEIN GUN1, CHLOROPLASTIC"/>
    <property type="match status" value="1"/>
</dbReference>
<feature type="repeat" description="PPR" evidence="2">
    <location>
        <begin position="116"/>
        <end position="150"/>
    </location>
</feature>
<dbReference type="Gramene" id="EFJ26561">
    <property type="protein sequence ID" value="EFJ26561"/>
    <property type="gene ID" value="SELMODRAFT_97561"/>
</dbReference>
<evidence type="ECO:0000256" key="2">
    <source>
        <dbReference type="PROSITE-ProRule" id="PRU00708"/>
    </source>
</evidence>
<feature type="repeat" description="PPR" evidence="2">
    <location>
        <begin position="326"/>
        <end position="360"/>
    </location>
</feature>
<organism evidence="4">
    <name type="scientific">Selaginella moellendorffii</name>
    <name type="common">Spikemoss</name>
    <dbReference type="NCBI Taxonomy" id="88036"/>
    <lineage>
        <taxon>Eukaryota</taxon>
        <taxon>Viridiplantae</taxon>
        <taxon>Streptophyta</taxon>
        <taxon>Embryophyta</taxon>
        <taxon>Tracheophyta</taxon>
        <taxon>Lycopodiopsida</taxon>
        <taxon>Selaginellales</taxon>
        <taxon>Selaginellaceae</taxon>
        <taxon>Selaginella</taxon>
    </lineage>
</organism>
<feature type="repeat" description="PPR" evidence="2">
    <location>
        <begin position="186"/>
        <end position="220"/>
    </location>
</feature>
<reference evidence="3 4" key="1">
    <citation type="journal article" date="2011" name="Science">
        <title>The Selaginella genome identifies genetic changes associated with the evolution of vascular plants.</title>
        <authorList>
            <person name="Banks J.A."/>
            <person name="Nishiyama T."/>
            <person name="Hasebe M."/>
            <person name="Bowman J.L."/>
            <person name="Gribskov M."/>
            <person name="dePamphilis C."/>
            <person name="Albert V.A."/>
            <person name="Aono N."/>
            <person name="Aoyama T."/>
            <person name="Ambrose B.A."/>
            <person name="Ashton N.W."/>
            <person name="Axtell M.J."/>
            <person name="Barker E."/>
            <person name="Barker M.S."/>
            <person name="Bennetzen J.L."/>
            <person name="Bonawitz N.D."/>
            <person name="Chapple C."/>
            <person name="Cheng C."/>
            <person name="Correa L.G."/>
            <person name="Dacre M."/>
            <person name="DeBarry J."/>
            <person name="Dreyer I."/>
            <person name="Elias M."/>
            <person name="Engstrom E.M."/>
            <person name="Estelle M."/>
            <person name="Feng L."/>
            <person name="Finet C."/>
            <person name="Floyd S.K."/>
            <person name="Frommer W.B."/>
            <person name="Fujita T."/>
            <person name="Gramzow L."/>
            <person name="Gutensohn M."/>
            <person name="Harholt J."/>
            <person name="Hattori M."/>
            <person name="Heyl A."/>
            <person name="Hirai T."/>
            <person name="Hiwatashi Y."/>
            <person name="Ishikawa M."/>
            <person name="Iwata M."/>
            <person name="Karol K.G."/>
            <person name="Koehler B."/>
            <person name="Kolukisaoglu U."/>
            <person name="Kubo M."/>
            <person name="Kurata T."/>
            <person name="Lalonde S."/>
            <person name="Li K."/>
            <person name="Li Y."/>
            <person name="Litt A."/>
            <person name="Lyons E."/>
            <person name="Manning G."/>
            <person name="Maruyama T."/>
            <person name="Michael T.P."/>
            <person name="Mikami K."/>
            <person name="Miyazaki S."/>
            <person name="Morinaga S."/>
            <person name="Murata T."/>
            <person name="Mueller-Roeber B."/>
            <person name="Nelson D.R."/>
            <person name="Obara M."/>
            <person name="Oguri Y."/>
            <person name="Olmstead R.G."/>
            <person name="Onodera N."/>
            <person name="Petersen B.L."/>
            <person name="Pils B."/>
            <person name="Prigge M."/>
            <person name="Rensing S.A."/>
            <person name="Riano-Pachon D.M."/>
            <person name="Roberts A.W."/>
            <person name="Sato Y."/>
            <person name="Scheller H.V."/>
            <person name="Schulz B."/>
            <person name="Schulz C."/>
            <person name="Shakirov E.V."/>
            <person name="Shibagaki N."/>
            <person name="Shinohara N."/>
            <person name="Shippen D.E."/>
            <person name="Soerensen I."/>
            <person name="Sotooka R."/>
            <person name="Sugimoto N."/>
            <person name="Sugita M."/>
            <person name="Sumikawa N."/>
            <person name="Tanurdzic M."/>
            <person name="Theissen G."/>
            <person name="Ulvskov P."/>
            <person name="Wakazuki S."/>
            <person name="Weng J.K."/>
            <person name="Willats W.W."/>
            <person name="Wipf D."/>
            <person name="Wolf P.G."/>
            <person name="Yang L."/>
            <person name="Zimmer A.D."/>
            <person name="Zhu Q."/>
            <person name="Mitros T."/>
            <person name="Hellsten U."/>
            <person name="Loque D."/>
            <person name="Otillar R."/>
            <person name="Salamov A."/>
            <person name="Schmutz J."/>
            <person name="Shapiro H."/>
            <person name="Lindquist E."/>
            <person name="Lucas S."/>
            <person name="Rokhsar D."/>
            <person name="Grigoriev I.V."/>
        </authorList>
    </citation>
    <scope>NUCLEOTIDE SEQUENCE [LARGE SCALE GENOMIC DNA]</scope>
</reference>
<feature type="repeat" description="PPR" evidence="2">
    <location>
        <begin position="291"/>
        <end position="325"/>
    </location>
</feature>
<feature type="repeat" description="PPR" evidence="2">
    <location>
        <begin position="151"/>
        <end position="185"/>
    </location>
</feature>
<feature type="repeat" description="PPR" evidence="2">
    <location>
        <begin position="82"/>
        <end position="112"/>
    </location>
</feature>
<dbReference type="SUPFAM" id="SSF81901">
    <property type="entry name" value="HCP-like"/>
    <property type="match status" value="1"/>
</dbReference>
<accession>D8RMM6</accession>
<dbReference type="EMBL" id="GL377584">
    <property type="protein sequence ID" value="EFJ26561.1"/>
    <property type="molecule type" value="Genomic_DNA"/>
</dbReference>
<dbReference type="InParanoid" id="D8RMM6"/>
<dbReference type="Gene3D" id="1.25.40.10">
    <property type="entry name" value="Tetratricopeptide repeat domain"/>
    <property type="match status" value="3"/>
</dbReference>
<name>D8RMM6_SELML</name>
<dbReference type="NCBIfam" id="TIGR00756">
    <property type="entry name" value="PPR"/>
    <property type="match status" value="7"/>
</dbReference>
<dbReference type="AlphaFoldDB" id="D8RMM6"/>
<dbReference type="OrthoDB" id="185373at2759"/>